<accession>A0A2U8WEZ4</accession>
<evidence type="ECO:0000313" key="2">
    <source>
        <dbReference type="EMBL" id="AWN43980.1"/>
    </source>
</evidence>
<dbReference type="KEGG" id="mets:DK389_30085"/>
<name>A0A2U8WEZ4_9HYPH</name>
<evidence type="ECO:0000313" key="3">
    <source>
        <dbReference type="Proteomes" id="UP000245926"/>
    </source>
</evidence>
<dbReference type="AlphaFoldDB" id="A0A2U8WEZ4"/>
<organism evidence="2 3">
    <name type="scientific">Methylobacterium durans</name>
    <dbReference type="NCBI Taxonomy" id="2202825"/>
    <lineage>
        <taxon>Bacteria</taxon>
        <taxon>Pseudomonadati</taxon>
        <taxon>Pseudomonadota</taxon>
        <taxon>Alphaproteobacteria</taxon>
        <taxon>Hyphomicrobiales</taxon>
        <taxon>Methylobacteriaceae</taxon>
        <taxon>Methylobacterium</taxon>
    </lineage>
</organism>
<evidence type="ECO:0000259" key="1">
    <source>
        <dbReference type="Pfam" id="PF09977"/>
    </source>
</evidence>
<dbReference type="Pfam" id="PF09977">
    <property type="entry name" value="Tad_C"/>
    <property type="match status" value="1"/>
</dbReference>
<reference evidence="3" key="1">
    <citation type="submission" date="2018-05" db="EMBL/GenBank/DDBJ databases">
        <title>Complete Genome Sequence of Methylobacterium sp. 17SD2-17.</title>
        <authorList>
            <person name="Srinivasan S."/>
        </authorList>
    </citation>
    <scope>NUCLEOTIDE SEQUENCE [LARGE SCALE GENOMIC DNA]</scope>
    <source>
        <strain evidence="3">17SD2-17</strain>
    </source>
</reference>
<gene>
    <name evidence="2" type="ORF">DK389_30085</name>
</gene>
<sequence>MTRLPAIRDCRGSVALVTAFGFAGLLAAGALGIDAAALFQAQRRAQGAVDLAAILAAAKPADAETVARQSLAANGYRAATDITVQSGRYVGDRSAAVSRRFTAATAQANAVRVELRTSARTTFSRALGLPAAFAIRTSGTAASAQFASFSVGSGLAALDAGIVNAVLGAMLGTTLSLSVADYNALAPARIDAFRFLDALAAELNLEAATYADVVRAQATLGQILSGLRVVVGGIEGGAAASALAKVSRSVRAGGNAFAVGRVVDLGDAAALSPGRGSRGPDLRLMPVLSAAASIANNAQQVSVDLGAGVPGLLRTRVTLALGEPRQSSGWVEPGSANATVRTAQIRLLIEASLTAPRGLAELTIPLYAEAAQATASLRSVVCPWTDAGQRRVDLDARPGVLDLAIAEVAKSALDPRTAAPDLTAPATILSALTLATVKGRARATVGTPFAQAVTFSDADIANRVIRTVSSQQMVHSAVGSLLASLDLDVRALGLGVSTPDLQRGIRAALTDAAPILDQVLDNVLRTFGIRVGRADLSVDGVRCDRAVLVQ</sequence>
<keyword evidence="3" id="KW-1185">Reference proteome</keyword>
<dbReference type="InterPro" id="IPR018705">
    <property type="entry name" value="DUF2134_membrane"/>
</dbReference>
<dbReference type="RefSeq" id="WP_109895296.1">
    <property type="nucleotide sequence ID" value="NZ_CP029550.1"/>
</dbReference>
<dbReference type="Proteomes" id="UP000245926">
    <property type="component" value="Chromosome"/>
</dbReference>
<feature type="domain" description="DUF2134" evidence="1">
    <location>
        <begin position="59"/>
        <end position="141"/>
    </location>
</feature>
<dbReference type="EMBL" id="CP029550">
    <property type="protein sequence ID" value="AWN43980.1"/>
    <property type="molecule type" value="Genomic_DNA"/>
</dbReference>
<dbReference type="OrthoDB" id="7630116at2"/>
<proteinExistence type="predicted"/>
<protein>
    <recommendedName>
        <fullName evidence="1">DUF2134 domain-containing protein</fullName>
    </recommendedName>
</protein>